<dbReference type="AlphaFoldDB" id="A0A9W6XJ73"/>
<dbReference type="OrthoDB" id="128374at2759"/>
<feature type="compositionally biased region" description="Basic residues" evidence="1">
    <location>
        <begin position="197"/>
        <end position="206"/>
    </location>
</feature>
<feature type="compositionally biased region" description="Basic and acidic residues" evidence="1">
    <location>
        <begin position="130"/>
        <end position="140"/>
    </location>
</feature>
<comment type="caution">
    <text evidence="2">The sequence shown here is derived from an EMBL/GenBank/DDBJ whole genome shotgun (WGS) entry which is preliminary data.</text>
</comment>
<feature type="compositionally biased region" description="Basic residues" evidence="1">
    <location>
        <begin position="265"/>
        <end position="277"/>
    </location>
</feature>
<evidence type="ECO:0000313" key="2">
    <source>
        <dbReference type="EMBL" id="GMF39556.1"/>
    </source>
</evidence>
<feature type="compositionally biased region" description="Polar residues" evidence="1">
    <location>
        <begin position="1"/>
        <end position="15"/>
    </location>
</feature>
<sequence>MGKSKQQQPNSSTASKGDGEECDSLAGSTLEDYFATHKVSGHVSQHLLNISTENDVMAAEKVSGEDKESRGGPDRKLANDVDGRTKLDRKSESDDYEDDYESETPTPHTEPLSDIAGMTLSDYLHVKDDAGSAKAQEKISRAGSLQALPPQLAASEKKNTSSADVSGMSLDHYLGAESGGHKSTDTVYVAQAEKKPSPKVKRKGSKLKMSGPALPQAKGTQQPFSVKGSGLVQIPHATSSSQNVSSDEEDGSVSSPNASLTPFQRRQKRKDKSKIKQQRIAGGGSSISKAILMPDASSSPPTVLSVRDRDKRKASLTVVNHPHHPVHHSSHSSASNFQPPLPKLSASPSVRSISQKDHDGSEDDAAEKLPPL</sequence>
<organism evidence="2 3">
    <name type="scientific">Phytophthora fragariaefolia</name>
    <dbReference type="NCBI Taxonomy" id="1490495"/>
    <lineage>
        <taxon>Eukaryota</taxon>
        <taxon>Sar</taxon>
        <taxon>Stramenopiles</taxon>
        <taxon>Oomycota</taxon>
        <taxon>Peronosporomycetes</taxon>
        <taxon>Peronosporales</taxon>
        <taxon>Peronosporaceae</taxon>
        <taxon>Phytophthora</taxon>
    </lineage>
</organism>
<feature type="region of interest" description="Disordered" evidence="1">
    <location>
        <begin position="1"/>
        <end position="24"/>
    </location>
</feature>
<feature type="region of interest" description="Disordered" evidence="1">
    <location>
        <begin position="58"/>
        <end position="116"/>
    </location>
</feature>
<name>A0A9W6XJ73_9STRA</name>
<evidence type="ECO:0000313" key="3">
    <source>
        <dbReference type="Proteomes" id="UP001165121"/>
    </source>
</evidence>
<evidence type="ECO:0000256" key="1">
    <source>
        <dbReference type="SAM" id="MobiDB-lite"/>
    </source>
</evidence>
<reference evidence="2" key="1">
    <citation type="submission" date="2023-04" db="EMBL/GenBank/DDBJ databases">
        <title>Phytophthora fragariaefolia NBRC 109709.</title>
        <authorList>
            <person name="Ichikawa N."/>
            <person name="Sato H."/>
            <person name="Tonouchi N."/>
        </authorList>
    </citation>
    <scope>NUCLEOTIDE SEQUENCE</scope>
    <source>
        <strain evidence="2">NBRC 109709</strain>
    </source>
</reference>
<feature type="region of interest" description="Disordered" evidence="1">
    <location>
        <begin position="130"/>
        <end position="372"/>
    </location>
</feature>
<gene>
    <name evidence="2" type="ORF">Pfra01_001179600</name>
</gene>
<accession>A0A9W6XJ73</accession>
<feature type="compositionally biased region" description="Basic residues" evidence="1">
    <location>
        <begin position="321"/>
        <end position="330"/>
    </location>
</feature>
<keyword evidence="3" id="KW-1185">Reference proteome</keyword>
<dbReference type="EMBL" id="BSXT01001175">
    <property type="protein sequence ID" value="GMF39556.1"/>
    <property type="molecule type" value="Genomic_DNA"/>
</dbReference>
<protein>
    <submittedName>
        <fullName evidence="2">Unnamed protein product</fullName>
    </submittedName>
</protein>
<feature type="compositionally biased region" description="Basic and acidic residues" evidence="1">
    <location>
        <begin position="62"/>
        <end position="93"/>
    </location>
</feature>
<dbReference type="Proteomes" id="UP001165121">
    <property type="component" value="Unassembled WGS sequence"/>
</dbReference>
<proteinExistence type="predicted"/>